<reference evidence="2 3" key="1">
    <citation type="submission" date="2016-10" db="EMBL/GenBank/DDBJ databases">
        <title>Proteomics and genomics reveal pathogen-plant mechanisms compatible with a hemibiotrophic lifestyle of Diplodia corticola.</title>
        <authorList>
            <person name="Fernandes I."/>
            <person name="De Jonge R."/>
            <person name="Van De Peer Y."/>
            <person name="Devreese B."/>
            <person name="Alves A."/>
            <person name="Esteves A.C."/>
        </authorList>
    </citation>
    <scope>NUCLEOTIDE SEQUENCE [LARGE SCALE GENOMIC DNA]</scope>
    <source>
        <strain evidence="2 3">CBS 112549</strain>
    </source>
</reference>
<organism evidence="2 3">
    <name type="scientific">Diplodia corticola</name>
    <dbReference type="NCBI Taxonomy" id="236234"/>
    <lineage>
        <taxon>Eukaryota</taxon>
        <taxon>Fungi</taxon>
        <taxon>Dikarya</taxon>
        <taxon>Ascomycota</taxon>
        <taxon>Pezizomycotina</taxon>
        <taxon>Dothideomycetes</taxon>
        <taxon>Dothideomycetes incertae sedis</taxon>
        <taxon>Botryosphaeriales</taxon>
        <taxon>Botryosphaeriaceae</taxon>
        <taxon>Diplodia</taxon>
    </lineage>
</organism>
<feature type="compositionally biased region" description="Basic and acidic residues" evidence="1">
    <location>
        <begin position="379"/>
        <end position="396"/>
    </location>
</feature>
<dbReference type="OrthoDB" id="5330058at2759"/>
<feature type="compositionally biased region" description="Acidic residues" evidence="1">
    <location>
        <begin position="716"/>
        <end position="726"/>
    </location>
</feature>
<dbReference type="EMBL" id="MNUE01000030">
    <property type="protein sequence ID" value="OJD33409.1"/>
    <property type="molecule type" value="Genomic_DNA"/>
</dbReference>
<evidence type="ECO:0000313" key="3">
    <source>
        <dbReference type="Proteomes" id="UP000183809"/>
    </source>
</evidence>
<feature type="region of interest" description="Disordered" evidence="1">
    <location>
        <begin position="509"/>
        <end position="636"/>
    </location>
</feature>
<comment type="caution">
    <text evidence="2">The sequence shown here is derived from an EMBL/GenBank/DDBJ whole genome shotgun (WGS) entry which is preliminary data.</text>
</comment>
<evidence type="ECO:0000313" key="2">
    <source>
        <dbReference type="EMBL" id="OJD33409.1"/>
    </source>
</evidence>
<keyword evidence="3" id="KW-1185">Reference proteome</keyword>
<dbReference type="Proteomes" id="UP000183809">
    <property type="component" value="Unassembled WGS sequence"/>
</dbReference>
<feature type="region of interest" description="Disordered" evidence="1">
    <location>
        <begin position="363"/>
        <end position="396"/>
    </location>
</feature>
<dbReference type="RefSeq" id="XP_020129669.1">
    <property type="nucleotide sequence ID" value="XM_020273977.1"/>
</dbReference>
<accession>A0A1J9QYF5</accession>
<dbReference type="AlphaFoldDB" id="A0A1J9QYF5"/>
<sequence>MERSHVYGVELSRLRNLCSEPQPLRKIHFRLESDTMPTRDSYLDLYVPEFHQYGSSKDRQVRHLDMTSTWRSLSTAHAKELKFWEDMFAAVLEYTVSNHLIDLVDDMDECSIDRYPGDLDGRICTFITKLGAKTFPVNVREIINCMLELYKRHGCQHQWLSSGGNFYNALCEFLRTRDCFLDSPLHPTIKVTFSAALSAQNEPAVVGVLKRFGPVMGFSRLDAFTREQAWCEIRPAYVEPALDPSYSSFLGRPEYRLASDWVKFEWDTNVEGFRGYVRPIPGLGEAGVSTCLNVDVAVVSQRFFPGRVVFERNLRVKIKLSVCRVPDVPTVSPPNKGMLDLQPCRKRRPLFTLTPGLQDLGEIMKANKRSHTASPTKSADSRRKKEKKPKPEKLKESLTAGWYSSLPLWRRNVPAWEVLPDCEAELAISPTQVNMVGVSNSRPRTATCLGRSLSDVFEDTEFYIPTRPPPVDVQLKSRRSESSLPLSHTTKLTIMTSDDEYIVVQPHHAASSTDLNDSDAPLEMKATSGRSKRPRYSITHYPCVSTSPHPAEPAPAPACPASAPHPSRPDRTDSVLGARSHRKRPTSTLLWATTTTDDTTTATSHKRSSNSSIGIADNNTNTNNNDNNEAEVDPPTSCFLSQTGGDWASERQHVQPSEWYMPRGNLEERVERLRSSIKEWHDAMVLKLDTPCRKTREERSQEGALEEAFLVGGSDSGEDGDAESDD</sequence>
<evidence type="ECO:0000256" key="1">
    <source>
        <dbReference type="SAM" id="MobiDB-lite"/>
    </source>
</evidence>
<proteinExistence type="predicted"/>
<feature type="compositionally biased region" description="Low complexity" evidence="1">
    <location>
        <begin position="586"/>
        <end position="603"/>
    </location>
</feature>
<feature type="compositionally biased region" description="Low complexity" evidence="1">
    <location>
        <begin position="617"/>
        <end position="627"/>
    </location>
</feature>
<protein>
    <submittedName>
        <fullName evidence="2">Uncharacterized protein</fullName>
    </submittedName>
</protein>
<name>A0A1J9QYF5_9PEZI</name>
<dbReference type="GeneID" id="31014238"/>
<gene>
    <name evidence="2" type="ORF">BKCO1_3000092</name>
</gene>
<feature type="region of interest" description="Disordered" evidence="1">
    <location>
        <begin position="694"/>
        <end position="726"/>
    </location>
</feature>